<accession>A0A172QT48</accession>
<gene>
    <name evidence="2" type="ORF">ccrud_06450</name>
</gene>
<dbReference type="RefSeq" id="WP_066565384.1">
    <property type="nucleotide sequence ID" value="NZ_CP015622.1"/>
</dbReference>
<sequence length="328" mass="34150">MSAVNSAGQPATGEINKTPMIIALILSIVLVLAVLVGARVLLGPAGQQQIAMSALPAAEADSAECAALVEALPNEAFGHTRAAIMDPVPPGAAAWSTTELERVTLRCGVDMPFQYSALANTVEVEGTTWLPISDMTPGSSLQTWYSVNRFPVVAITADDTSTGNADNPVAPFSTAVAQLEQREGTPFDAPLVTLASASSPQSCTTLFDALPQQLKVGGEDGTTYNRIDDARMKSAGYTADAFAWDAPGLEPIVIRCGVAPSENYAAGAMLQQIDGIPWFEDTLLASGTTSSTWYALGRETDTAVDLPQAAASSLITISGFIEDAIPAE</sequence>
<keyword evidence="3" id="KW-1185">Reference proteome</keyword>
<dbReference type="InterPro" id="IPR021903">
    <property type="entry name" value="DUF3515"/>
</dbReference>
<proteinExistence type="predicted"/>
<keyword evidence="1" id="KW-0472">Membrane</keyword>
<organism evidence="2 3">
    <name type="scientific">Corynebacterium crudilactis</name>
    <dbReference type="NCBI Taxonomy" id="1652495"/>
    <lineage>
        <taxon>Bacteria</taxon>
        <taxon>Bacillati</taxon>
        <taxon>Actinomycetota</taxon>
        <taxon>Actinomycetes</taxon>
        <taxon>Mycobacteriales</taxon>
        <taxon>Corynebacteriaceae</taxon>
        <taxon>Corynebacterium</taxon>
    </lineage>
</organism>
<name>A0A172QT48_9CORY</name>
<dbReference type="EMBL" id="CP015622">
    <property type="protein sequence ID" value="ANE03887.1"/>
    <property type="molecule type" value="Genomic_DNA"/>
</dbReference>
<keyword evidence="1" id="KW-1133">Transmembrane helix</keyword>
<keyword evidence="1" id="KW-0812">Transmembrane</keyword>
<evidence type="ECO:0000256" key="1">
    <source>
        <dbReference type="SAM" id="Phobius"/>
    </source>
</evidence>
<dbReference type="Pfam" id="PF12028">
    <property type="entry name" value="DUF3515"/>
    <property type="match status" value="2"/>
</dbReference>
<reference evidence="2 3" key="1">
    <citation type="submission" date="2016-05" db="EMBL/GenBank/DDBJ databases">
        <title>Complete genome sequence of Corynebacterium crudilactis, a new Corynebacterium species isolated from raw cow's milk.</title>
        <authorList>
            <person name="Christian R."/>
            <person name="Zimmermann J."/>
            <person name="Lipski A."/>
            <person name="Kalinowski J."/>
        </authorList>
    </citation>
    <scope>NUCLEOTIDE SEQUENCE [LARGE SCALE GENOMIC DNA]</scope>
    <source>
        <strain evidence="2 3">JZ16</strain>
    </source>
</reference>
<evidence type="ECO:0000313" key="3">
    <source>
        <dbReference type="Proteomes" id="UP000076929"/>
    </source>
</evidence>
<dbReference type="OrthoDB" id="4422435at2"/>
<dbReference type="AlphaFoldDB" id="A0A172QT48"/>
<evidence type="ECO:0008006" key="4">
    <source>
        <dbReference type="Google" id="ProtNLM"/>
    </source>
</evidence>
<dbReference type="KEGG" id="ccjz:ccrud_06450"/>
<feature type="transmembrane region" description="Helical" evidence="1">
    <location>
        <begin position="20"/>
        <end position="42"/>
    </location>
</feature>
<dbReference type="Proteomes" id="UP000076929">
    <property type="component" value="Chromosome"/>
</dbReference>
<evidence type="ECO:0000313" key="2">
    <source>
        <dbReference type="EMBL" id="ANE03887.1"/>
    </source>
</evidence>
<protein>
    <recommendedName>
        <fullName evidence="4">DUF3515 domain-containing protein</fullName>
    </recommendedName>
</protein>
<dbReference type="STRING" id="1652495.ccrud_06450"/>